<keyword evidence="4" id="KW-1185">Reference proteome</keyword>
<evidence type="ECO:0000313" key="3">
    <source>
        <dbReference type="EMBL" id="MDS0220228.1"/>
    </source>
</evidence>
<reference evidence="3 4" key="1">
    <citation type="submission" date="2022-06" db="EMBL/GenBank/DDBJ databases">
        <title>Haloarcula sp. a new haloarchaeum isolate from saline soil.</title>
        <authorList>
            <person name="Strakova D."/>
            <person name="Galisteo C."/>
            <person name="Sanchez-Porro C."/>
            <person name="Ventosa A."/>
        </authorList>
    </citation>
    <scope>NUCLEOTIDE SEQUENCE [LARGE SCALE GENOMIC DNA]</scope>
    <source>
        <strain evidence="3 4">S1AR25-5A</strain>
    </source>
</reference>
<evidence type="ECO:0000256" key="1">
    <source>
        <dbReference type="SAM" id="Coils"/>
    </source>
</evidence>
<sequence length="265" mass="27394">MRRATPVLLAVVLIMSTLAAVPAATMAQETETTTEQAGQHTTAPGAQLAGVVSVQEAELDGEVQSRTFGIRVAQANTDDAKAAVVADQLTDSEARLAELQQRKQALNEARENGSMSEGEYRAKAAQLHAETQNVQRLANQTNETASRLPAEALEKKGINATAIKTLSQRASELSGPEVAAIAKGIAGPNVGQQARPDDARNRGGDAANRTAADDRPGAGPERTPAGERTDDTDAASTNSTATDGRETEPPTGGSGSGSDTADANR</sequence>
<proteinExistence type="predicted"/>
<dbReference type="RefSeq" id="WP_310894918.1">
    <property type="nucleotide sequence ID" value="NZ_JAMQOM010000001.1"/>
</dbReference>
<evidence type="ECO:0000256" key="2">
    <source>
        <dbReference type="SAM" id="MobiDB-lite"/>
    </source>
</evidence>
<gene>
    <name evidence="3" type="ORF">NDI54_02565</name>
</gene>
<comment type="caution">
    <text evidence="3">The sequence shown here is derived from an EMBL/GenBank/DDBJ whole genome shotgun (WGS) entry which is preliminary data.</text>
</comment>
<accession>A0AAE4EWU7</accession>
<name>A0AAE4EWU7_9EURY</name>
<feature type="coiled-coil region" evidence="1">
    <location>
        <begin position="82"/>
        <end position="116"/>
    </location>
</feature>
<protein>
    <submittedName>
        <fullName evidence="3">Uncharacterized protein</fullName>
    </submittedName>
</protein>
<feature type="region of interest" description="Disordered" evidence="2">
    <location>
        <begin position="184"/>
        <end position="265"/>
    </location>
</feature>
<organism evidence="3 4">
    <name type="scientific">Haloarcula terrestris</name>
    <dbReference type="NCBI Taxonomy" id="2950533"/>
    <lineage>
        <taxon>Archaea</taxon>
        <taxon>Methanobacteriati</taxon>
        <taxon>Methanobacteriota</taxon>
        <taxon>Stenosarchaea group</taxon>
        <taxon>Halobacteria</taxon>
        <taxon>Halobacteriales</taxon>
        <taxon>Haloarculaceae</taxon>
        <taxon>Haloarcula</taxon>
    </lineage>
</organism>
<dbReference type="EMBL" id="JAMQOM010000001">
    <property type="protein sequence ID" value="MDS0220228.1"/>
    <property type="molecule type" value="Genomic_DNA"/>
</dbReference>
<dbReference type="Proteomes" id="UP001253439">
    <property type="component" value="Unassembled WGS sequence"/>
</dbReference>
<dbReference type="AlphaFoldDB" id="A0AAE4EWU7"/>
<keyword evidence="1" id="KW-0175">Coiled coil</keyword>
<evidence type="ECO:0000313" key="4">
    <source>
        <dbReference type="Proteomes" id="UP001253439"/>
    </source>
</evidence>